<dbReference type="GO" id="GO:0005506">
    <property type="term" value="F:iron ion binding"/>
    <property type="evidence" value="ECO:0007669"/>
    <property type="project" value="InterPro"/>
</dbReference>
<dbReference type="Pfam" id="PF01322">
    <property type="entry name" value="Cytochrom_C_2"/>
    <property type="match status" value="1"/>
</dbReference>
<dbReference type="GO" id="GO:0022900">
    <property type="term" value="P:electron transport chain"/>
    <property type="evidence" value="ECO:0007669"/>
    <property type="project" value="InterPro"/>
</dbReference>
<dbReference type="GO" id="GO:0042597">
    <property type="term" value="C:periplasmic space"/>
    <property type="evidence" value="ECO:0007669"/>
    <property type="project" value="InterPro"/>
</dbReference>
<dbReference type="InterPro" id="IPR010980">
    <property type="entry name" value="Cyt_c/b562"/>
</dbReference>
<gene>
    <name evidence="9" type="ORF">SAMN05660831_00605</name>
</gene>
<dbReference type="SUPFAM" id="SSF47175">
    <property type="entry name" value="Cytochromes"/>
    <property type="match status" value="1"/>
</dbReference>
<keyword evidence="10" id="KW-1185">Reference proteome</keyword>
<evidence type="ECO:0000256" key="7">
    <source>
        <dbReference type="PIRSR" id="PIRSR000027-2"/>
    </source>
</evidence>
<feature type="signal peptide" evidence="8">
    <location>
        <begin position="1"/>
        <end position="23"/>
    </location>
</feature>
<evidence type="ECO:0000313" key="9">
    <source>
        <dbReference type="EMBL" id="SFD04970.1"/>
    </source>
</evidence>
<dbReference type="GO" id="GO:0020037">
    <property type="term" value="F:heme binding"/>
    <property type="evidence" value="ECO:0007669"/>
    <property type="project" value="InterPro"/>
</dbReference>
<protein>
    <submittedName>
        <fullName evidence="9">Cytochrome c556</fullName>
    </submittedName>
</protein>
<keyword evidence="4" id="KW-0249">Electron transport</keyword>
<evidence type="ECO:0000256" key="6">
    <source>
        <dbReference type="PIRSR" id="PIRSR000027-1"/>
    </source>
</evidence>
<dbReference type="PROSITE" id="PS51009">
    <property type="entry name" value="CYTCII"/>
    <property type="match status" value="1"/>
</dbReference>
<keyword evidence="5 6" id="KW-0408">Iron</keyword>
<keyword evidence="2 7" id="KW-0349">Heme</keyword>
<dbReference type="GO" id="GO:0009055">
    <property type="term" value="F:electron transfer activity"/>
    <property type="evidence" value="ECO:0007669"/>
    <property type="project" value="InterPro"/>
</dbReference>
<dbReference type="PIRSF" id="PIRSF000027">
    <property type="entry name" value="Cytc_c_prime"/>
    <property type="match status" value="1"/>
</dbReference>
<evidence type="ECO:0000256" key="3">
    <source>
        <dbReference type="ARBA" id="ARBA00022723"/>
    </source>
</evidence>
<organism evidence="9 10">
    <name type="scientific">Thiohalospira halophila DSM 15071</name>
    <dbReference type="NCBI Taxonomy" id="1123397"/>
    <lineage>
        <taxon>Bacteria</taxon>
        <taxon>Pseudomonadati</taxon>
        <taxon>Pseudomonadota</taxon>
        <taxon>Gammaproteobacteria</taxon>
        <taxon>Thiohalospirales</taxon>
        <taxon>Thiohalospiraceae</taxon>
        <taxon>Thiohalospira</taxon>
    </lineage>
</organism>
<keyword evidence="3 6" id="KW-0479">Metal-binding</keyword>
<accession>A0A1I1PFZ2</accession>
<name>A0A1I1PFZ2_9GAMM</name>
<evidence type="ECO:0000313" key="10">
    <source>
        <dbReference type="Proteomes" id="UP000198611"/>
    </source>
</evidence>
<sequence>MRKLIASSLVAATAFMGASSAMAEKKDADYVEYRQGVFTAVAWNFGPLVAMAKGEIDFDADLAQRNAERIAQLASMPLEGFRGGPHDAGDGHTHAKDAIWENMDKFEGGMEKFQQEADELAEVAQQGELGPLRQQVSAVGESCKKCHDNFKED</sequence>
<evidence type="ECO:0000256" key="4">
    <source>
        <dbReference type="ARBA" id="ARBA00022982"/>
    </source>
</evidence>
<feature type="binding site" description="covalent" evidence="7">
    <location>
        <position position="143"/>
    </location>
    <ligand>
        <name>heme c</name>
        <dbReference type="ChEBI" id="CHEBI:61717"/>
    </ligand>
</feature>
<dbReference type="OrthoDB" id="5520910at2"/>
<dbReference type="RefSeq" id="WP_093427248.1">
    <property type="nucleotide sequence ID" value="NZ_FOMJ01000001.1"/>
</dbReference>
<dbReference type="Gene3D" id="1.20.120.10">
    <property type="entry name" value="Cytochrome c/b562"/>
    <property type="match status" value="1"/>
</dbReference>
<proteinExistence type="predicted"/>
<dbReference type="STRING" id="1123397.SAMN05660831_00605"/>
<feature type="binding site" description="axial binding residue" evidence="6">
    <location>
        <position position="147"/>
    </location>
    <ligand>
        <name>heme c</name>
        <dbReference type="ChEBI" id="CHEBI:61717"/>
    </ligand>
    <ligandPart>
        <name>Fe</name>
        <dbReference type="ChEBI" id="CHEBI:18248"/>
    </ligandPart>
</feature>
<evidence type="ECO:0000256" key="1">
    <source>
        <dbReference type="ARBA" id="ARBA00022448"/>
    </source>
</evidence>
<keyword evidence="1" id="KW-0813">Transport</keyword>
<dbReference type="AlphaFoldDB" id="A0A1I1PFZ2"/>
<evidence type="ECO:0000256" key="5">
    <source>
        <dbReference type="ARBA" id="ARBA00023004"/>
    </source>
</evidence>
<feature type="chain" id="PRO_5011727161" evidence="8">
    <location>
        <begin position="24"/>
        <end position="153"/>
    </location>
</feature>
<comment type="PTM">
    <text evidence="7">Binds 1 heme group per subunit.</text>
</comment>
<feature type="binding site" description="covalent" evidence="7">
    <location>
        <position position="146"/>
    </location>
    <ligand>
        <name>heme c</name>
        <dbReference type="ChEBI" id="CHEBI:61717"/>
    </ligand>
</feature>
<evidence type="ECO:0000256" key="8">
    <source>
        <dbReference type="SAM" id="SignalP"/>
    </source>
</evidence>
<dbReference type="InterPro" id="IPR002321">
    <property type="entry name" value="Cyt_c_II"/>
</dbReference>
<dbReference type="EMBL" id="FOMJ01000001">
    <property type="protein sequence ID" value="SFD04970.1"/>
    <property type="molecule type" value="Genomic_DNA"/>
</dbReference>
<dbReference type="InterPro" id="IPR012127">
    <property type="entry name" value="Cyt_c_prime"/>
</dbReference>
<evidence type="ECO:0000256" key="2">
    <source>
        <dbReference type="ARBA" id="ARBA00022617"/>
    </source>
</evidence>
<dbReference type="Proteomes" id="UP000198611">
    <property type="component" value="Unassembled WGS sequence"/>
</dbReference>
<reference evidence="9 10" key="1">
    <citation type="submission" date="2016-10" db="EMBL/GenBank/DDBJ databases">
        <authorList>
            <person name="de Groot N.N."/>
        </authorList>
    </citation>
    <scope>NUCLEOTIDE SEQUENCE [LARGE SCALE GENOMIC DNA]</scope>
    <source>
        <strain evidence="9 10">HL3</strain>
    </source>
</reference>
<keyword evidence="8" id="KW-0732">Signal</keyword>